<accession>A0A3B6PJT2</accession>
<dbReference type="SUPFAM" id="SSF50494">
    <property type="entry name" value="Trypsin-like serine proteases"/>
    <property type="match status" value="1"/>
</dbReference>
<sequence length="485" mass="54637">MMLFACSGLAIPSGTTKLELRRFVTSRRLVEEFNKNRNTDDKLRLMCAFQIIRIWMGSWDYMIKILLLSRPVIAAARMFGSGRLMVKLGRLTGDSRARCDGITEAALGGPLVSHDGKFLGVILCVEGTSSLFLSLMALRERLEHFQLLSSKTRDFRRYSLPADVSIIIPSGFWFIIKKLESVGYPMPPPLVLEFNGKLLETFEEEFGELLAWKGYPYVVSNPCSREYVWALLPRDVVTNISPSVVKLASFNGNIRSFACTGLLIKWPGAEGTNTVILTSASLVRSRYDHFKIDNNLTIDVFLPPKQHAKGTLVFYHLNTNLAVVSLEKRIHGIRPFDICRKGDLSKPVVAIARKIEAGFLMASKGEVIYGQTCSIYVEKLMLSTCKINKAGIGGPLINFDGAFVGMNHYDGSEVTPFLPRRGIVQILKGEINWRRQSGLSMDILHGVGYRSQIDRRRWPVPEPYWHHDLLGMDKYDLHPHVGRQL</sequence>
<organism evidence="1">
    <name type="scientific">Triticum aestivum</name>
    <name type="common">Wheat</name>
    <dbReference type="NCBI Taxonomy" id="4565"/>
    <lineage>
        <taxon>Eukaryota</taxon>
        <taxon>Viridiplantae</taxon>
        <taxon>Streptophyta</taxon>
        <taxon>Embryophyta</taxon>
        <taxon>Tracheophyta</taxon>
        <taxon>Spermatophyta</taxon>
        <taxon>Magnoliopsida</taxon>
        <taxon>Liliopsida</taxon>
        <taxon>Poales</taxon>
        <taxon>Poaceae</taxon>
        <taxon>BOP clade</taxon>
        <taxon>Pooideae</taxon>
        <taxon>Triticodae</taxon>
        <taxon>Triticeae</taxon>
        <taxon>Triticinae</taxon>
        <taxon>Triticum</taxon>
    </lineage>
</organism>
<dbReference type="Proteomes" id="UP000019116">
    <property type="component" value="Chromosome 6B"/>
</dbReference>
<dbReference type="OrthoDB" id="674967at2759"/>
<dbReference type="AlphaFoldDB" id="A0A3B6PJT2"/>
<reference evidence="1" key="1">
    <citation type="submission" date="2018-08" db="EMBL/GenBank/DDBJ databases">
        <authorList>
            <person name="Rossello M."/>
        </authorList>
    </citation>
    <scope>NUCLEOTIDE SEQUENCE [LARGE SCALE GENOMIC DNA]</scope>
    <source>
        <strain evidence="1">cv. Chinese Spring</strain>
    </source>
</reference>
<protein>
    <submittedName>
        <fullName evidence="1">Uncharacterized protein</fullName>
    </submittedName>
</protein>
<dbReference type="Pfam" id="PF13365">
    <property type="entry name" value="Trypsin_2"/>
    <property type="match status" value="1"/>
</dbReference>
<dbReference type="Gene3D" id="2.40.10.120">
    <property type="match status" value="1"/>
</dbReference>
<evidence type="ECO:0000313" key="1">
    <source>
        <dbReference type="EnsemblPlants" id="TraesCS6B02G189900.1"/>
    </source>
</evidence>
<dbReference type="STRING" id="4565.A0A3B6PJT2"/>
<keyword evidence="2" id="KW-1185">Reference proteome</keyword>
<dbReference type="EnsemblPlants" id="TraesCS6B02G189900.1">
    <property type="protein sequence ID" value="TraesCS6B02G189900.1"/>
    <property type="gene ID" value="TraesCS6B02G189900"/>
</dbReference>
<evidence type="ECO:0000313" key="2">
    <source>
        <dbReference type="Proteomes" id="UP000019116"/>
    </source>
</evidence>
<dbReference type="OMA" id="EVACDHE"/>
<reference evidence="1" key="2">
    <citation type="submission" date="2018-10" db="UniProtKB">
        <authorList>
            <consortium name="EnsemblPlants"/>
        </authorList>
    </citation>
    <scope>IDENTIFICATION</scope>
</reference>
<proteinExistence type="predicted"/>
<name>A0A3B6PJT2_WHEAT</name>
<dbReference type="PANTHER" id="PTHR18868:SF44">
    <property type="match status" value="1"/>
</dbReference>
<dbReference type="PANTHER" id="PTHR18868">
    <property type="entry name" value="OS07G0665300 PROTEIN-RELATED"/>
    <property type="match status" value="1"/>
</dbReference>
<dbReference type="SMR" id="A0A3B6PJT2"/>
<dbReference type="InterPro" id="IPR009003">
    <property type="entry name" value="Peptidase_S1_PA"/>
</dbReference>
<dbReference type="Gramene" id="TraesCS6B03G0488100.1">
    <property type="protein sequence ID" value="TraesCS6B03G0488100.1.CDS"/>
    <property type="gene ID" value="TraesCS6B03G0488100"/>
</dbReference>
<dbReference type="Gramene" id="TraesCS6B02G189900.1">
    <property type="protein sequence ID" value="TraesCS6B02G189900.1"/>
    <property type="gene ID" value="TraesCS6B02G189900"/>
</dbReference>
<dbReference type="PaxDb" id="4565-Traes_6BS_2A208D615.2"/>